<keyword evidence="3 10" id="KW-0285">Flavoprotein</keyword>
<dbReference type="PIRSF" id="PIRSF000137">
    <property type="entry name" value="Alcohol_oxidase"/>
    <property type="match status" value="1"/>
</dbReference>
<dbReference type="Proteomes" id="UP001218218">
    <property type="component" value="Unassembled WGS sequence"/>
</dbReference>
<reference evidence="14" key="1">
    <citation type="submission" date="2023-03" db="EMBL/GenBank/DDBJ databases">
        <title>Massive genome expansion in bonnet fungi (Mycena s.s.) driven by repeated elements and novel gene families across ecological guilds.</title>
        <authorList>
            <consortium name="Lawrence Berkeley National Laboratory"/>
            <person name="Harder C.B."/>
            <person name="Miyauchi S."/>
            <person name="Viragh M."/>
            <person name="Kuo A."/>
            <person name="Thoen E."/>
            <person name="Andreopoulos B."/>
            <person name="Lu D."/>
            <person name="Skrede I."/>
            <person name="Drula E."/>
            <person name="Henrissat B."/>
            <person name="Morin E."/>
            <person name="Kohler A."/>
            <person name="Barry K."/>
            <person name="LaButti K."/>
            <person name="Morin E."/>
            <person name="Salamov A."/>
            <person name="Lipzen A."/>
            <person name="Mereny Z."/>
            <person name="Hegedus B."/>
            <person name="Baldrian P."/>
            <person name="Stursova M."/>
            <person name="Weitz H."/>
            <person name="Taylor A."/>
            <person name="Grigoriev I.V."/>
            <person name="Nagy L.G."/>
            <person name="Martin F."/>
            <person name="Kauserud H."/>
        </authorList>
    </citation>
    <scope>NUCLEOTIDE SEQUENCE</scope>
    <source>
        <strain evidence="14">CBHHK002</strain>
    </source>
</reference>
<dbReference type="InterPro" id="IPR036188">
    <property type="entry name" value="FAD/NAD-bd_sf"/>
</dbReference>
<keyword evidence="4 11" id="KW-0732">Signal</keyword>
<dbReference type="InterPro" id="IPR012132">
    <property type="entry name" value="GMC_OxRdtase"/>
</dbReference>
<dbReference type="PANTHER" id="PTHR11552:SF201">
    <property type="entry name" value="GLUCOSE-METHANOL-CHOLINE OXIDOREDUCTASE N-TERMINAL DOMAIN-CONTAINING PROTEIN"/>
    <property type="match status" value="1"/>
</dbReference>
<evidence type="ECO:0000259" key="13">
    <source>
        <dbReference type="PROSITE" id="PS00624"/>
    </source>
</evidence>
<feature type="chain" id="PRO_5041990634" evidence="11">
    <location>
        <begin position="32"/>
        <end position="634"/>
    </location>
</feature>
<dbReference type="SUPFAM" id="SSF51905">
    <property type="entry name" value="FAD/NAD(P)-binding domain"/>
    <property type="match status" value="1"/>
</dbReference>
<evidence type="ECO:0000259" key="12">
    <source>
        <dbReference type="PROSITE" id="PS00623"/>
    </source>
</evidence>
<dbReference type="Pfam" id="PF00732">
    <property type="entry name" value="GMC_oxred_N"/>
    <property type="match status" value="1"/>
</dbReference>
<dbReference type="GO" id="GO:0050660">
    <property type="term" value="F:flavin adenine dinucleotide binding"/>
    <property type="evidence" value="ECO:0007669"/>
    <property type="project" value="InterPro"/>
</dbReference>
<evidence type="ECO:0000256" key="8">
    <source>
        <dbReference type="PIRSR" id="PIRSR000137-1"/>
    </source>
</evidence>
<evidence type="ECO:0000256" key="5">
    <source>
        <dbReference type="ARBA" id="ARBA00022827"/>
    </source>
</evidence>
<comment type="caution">
    <text evidence="14">The sequence shown here is derived from an EMBL/GenBank/DDBJ whole genome shotgun (WGS) entry which is preliminary data.</text>
</comment>
<feature type="active site" description="Proton acceptor" evidence="8">
    <location>
        <position position="613"/>
    </location>
</feature>
<evidence type="ECO:0000256" key="11">
    <source>
        <dbReference type="SAM" id="SignalP"/>
    </source>
</evidence>
<dbReference type="InterPro" id="IPR000172">
    <property type="entry name" value="GMC_OxRdtase_N"/>
</dbReference>
<evidence type="ECO:0000256" key="10">
    <source>
        <dbReference type="RuleBase" id="RU003968"/>
    </source>
</evidence>
<comment type="similarity">
    <text evidence="2 10">Belongs to the GMC oxidoreductase family.</text>
</comment>
<name>A0AAD6ZYZ3_9AGAR</name>
<evidence type="ECO:0000256" key="4">
    <source>
        <dbReference type="ARBA" id="ARBA00022729"/>
    </source>
</evidence>
<sequence length="634" mass="66877">MDRAGCKSTAVQSTMRAAILHLAFAIATTQAVSTPTYDYVVVGGGTAGLTVASRLTEDKDVTVAVLEAGFNAEGLQEVFVPGLIGTGVSFTMLNWAYATVPQTHLNGRALTVNAGKALGGSTIINSMIFPRAEKEQYDAWGQLNNDSTWTWSGLLPFFKKSEIFTPPNAFQSASGARFLSSVHGFAGRVKVGFPNFFFVQSALWRRAAEGLGFPASPDLANGDPHAVGIAPNSLDAANNTRCSAACAYYTPFSGRPNLVVITNATVSRILWAKGSGSRKLTATGVEYLVNNQTNTVGVSKEVILSAGTIGSPKVLELSGVGNSTILKSAGVTPVLDLPTVGENFADHVHSWANAFTNVTLTKDVLLLNPPFAAEQLALWFKNRTGLYSAAPRSLSIAAPSDVFTPAQLKALIAQAEANLTHFATQFSNGNPALAKGIAAQHNIALSLYKRNKELPLEMNAEPGYSGPTAFSARPARNYTTINSVLYAPLSRGRTHIVSSNPLTPPAVDPAYWAHPLDVAAQVGGIKLARRMLVAPPLDSIYAGEFEPGADKTTDADIEGWLRGVVASDNHEVGSLSMMPQGLGGVVDTSLKVYGTANVRVADASIIPFPVSAHLSSTVYMIGERAADIIRSGKA</sequence>
<gene>
    <name evidence="14" type="ORF">DFH08DRAFT_212676</name>
</gene>
<organism evidence="14 15">
    <name type="scientific">Mycena albidolilacea</name>
    <dbReference type="NCBI Taxonomy" id="1033008"/>
    <lineage>
        <taxon>Eukaryota</taxon>
        <taxon>Fungi</taxon>
        <taxon>Dikarya</taxon>
        <taxon>Basidiomycota</taxon>
        <taxon>Agaricomycotina</taxon>
        <taxon>Agaricomycetes</taxon>
        <taxon>Agaricomycetidae</taxon>
        <taxon>Agaricales</taxon>
        <taxon>Marasmiineae</taxon>
        <taxon>Mycenaceae</taxon>
        <taxon>Mycena</taxon>
    </lineage>
</organism>
<dbReference type="PANTHER" id="PTHR11552">
    <property type="entry name" value="GLUCOSE-METHANOL-CHOLINE GMC OXIDOREDUCTASE"/>
    <property type="match status" value="1"/>
</dbReference>
<evidence type="ECO:0000313" key="15">
    <source>
        <dbReference type="Proteomes" id="UP001218218"/>
    </source>
</evidence>
<dbReference type="Gene3D" id="3.50.50.60">
    <property type="entry name" value="FAD/NAD(P)-binding domain"/>
    <property type="match status" value="1"/>
</dbReference>
<proteinExistence type="inferred from homology"/>
<evidence type="ECO:0000256" key="7">
    <source>
        <dbReference type="ARBA" id="ARBA00023180"/>
    </source>
</evidence>
<evidence type="ECO:0000256" key="6">
    <source>
        <dbReference type="ARBA" id="ARBA00023002"/>
    </source>
</evidence>
<comment type="cofactor">
    <cofactor evidence="1 9">
        <name>FAD</name>
        <dbReference type="ChEBI" id="CHEBI:57692"/>
    </cofactor>
</comment>
<dbReference type="PROSITE" id="PS00624">
    <property type="entry name" value="GMC_OXRED_2"/>
    <property type="match status" value="1"/>
</dbReference>
<keyword evidence="5 9" id="KW-0274">FAD</keyword>
<dbReference type="EMBL" id="JARIHO010000021">
    <property type="protein sequence ID" value="KAJ7346292.1"/>
    <property type="molecule type" value="Genomic_DNA"/>
</dbReference>
<evidence type="ECO:0000256" key="9">
    <source>
        <dbReference type="PIRSR" id="PIRSR000137-2"/>
    </source>
</evidence>
<dbReference type="InterPro" id="IPR007867">
    <property type="entry name" value="GMC_OxRtase_C"/>
</dbReference>
<evidence type="ECO:0000313" key="14">
    <source>
        <dbReference type="EMBL" id="KAJ7346292.1"/>
    </source>
</evidence>
<feature type="active site" description="Proton donor" evidence="8">
    <location>
        <position position="570"/>
    </location>
</feature>
<feature type="signal peptide" evidence="11">
    <location>
        <begin position="1"/>
        <end position="31"/>
    </location>
</feature>
<feature type="domain" description="Glucose-methanol-choline oxidoreductase N-terminal" evidence="12">
    <location>
        <begin position="115"/>
        <end position="138"/>
    </location>
</feature>
<dbReference type="SUPFAM" id="SSF54373">
    <property type="entry name" value="FAD-linked reductases, C-terminal domain"/>
    <property type="match status" value="1"/>
</dbReference>
<protein>
    <submittedName>
        <fullName evidence="14">Alcohol oxidase</fullName>
    </submittedName>
</protein>
<evidence type="ECO:0000256" key="1">
    <source>
        <dbReference type="ARBA" id="ARBA00001974"/>
    </source>
</evidence>
<keyword evidence="15" id="KW-1185">Reference proteome</keyword>
<dbReference type="AlphaFoldDB" id="A0AAD6ZYZ3"/>
<dbReference type="Gene3D" id="3.30.560.10">
    <property type="entry name" value="Glucose Oxidase, domain 3"/>
    <property type="match status" value="1"/>
</dbReference>
<evidence type="ECO:0000256" key="3">
    <source>
        <dbReference type="ARBA" id="ARBA00022630"/>
    </source>
</evidence>
<evidence type="ECO:0000256" key="2">
    <source>
        <dbReference type="ARBA" id="ARBA00010790"/>
    </source>
</evidence>
<dbReference type="GO" id="GO:0016614">
    <property type="term" value="F:oxidoreductase activity, acting on CH-OH group of donors"/>
    <property type="evidence" value="ECO:0007669"/>
    <property type="project" value="InterPro"/>
</dbReference>
<feature type="binding site" evidence="9">
    <location>
        <position position="266"/>
    </location>
    <ligand>
        <name>FAD</name>
        <dbReference type="ChEBI" id="CHEBI:57692"/>
    </ligand>
</feature>
<keyword evidence="7" id="KW-0325">Glycoprotein</keyword>
<feature type="domain" description="Glucose-methanol-choline oxidoreductase N-terminal" evidence="13">
    <location>
        <begin position="307"/>
        <end position="321"/>
    </location>
</feature>
<dbReference type="Pfam" id="PF05199">
    <property type="entry name" value="GMC_oxred_C"/>
    <property type="match status" value="1"/>
</dbReference>
<keyword evidence="6" id="KW-0560">Oxidoreductase</keyword>
<accession>A0AAD6ZYZ3</accession>
<dbReference type="PROSITE" id="PS00623">
    <property type="entry name" value="GMC_OXRED_1"/>
    <property type="match status" value="1"/>
</dbReference>